<accession>A0ABY7KCY6</accession>
<feature type="compositionally biased region" description="Gly residues" evidence="1">
    <location>
        <begin position="31"/>
        <end position="42"/>
    </location>
</feature>
<evidence type="ECO:0000256" key="1">
    <source>
        <dbReference type="SAM" id="MobiDB-lite"/>
    </source>
</evidence>
<gene>
    <name evidence="2" type="ORF">STRCI_001738</name>
</gene>
<protein>
    <submittedName>
        <fullName evidence="2">Uncharacterized protein</fullName>
    </submittedName>
</protein>
<dbReference type="Proteomes" id="UP001164439">
    <property type="component" value="Chromosome"/>
</dbReference>
<reference evidence="2" key="1">
    <citation type="submission" date="2022-12" db="EMBL/GenBank/DDBJ databases">
        <authorList>
            <person name="Ruckert C."/>
            <person name="Busche T."/>
            <person name="Kalinowski J."/>
            <person name="Wittmann C."/>
        </authorList>
    </citation>
    <scope>NUCLEOTIDE SEQUENCE</scope>
    <source>
        <strain evidence="2">DSM 40467</strain>
    </source>
</reference>
<name>A0ABY7KCY6_9ACTN</name>
<dbReference type="RefSeq" id="WP_269658266.1">
    <property type="nucleotide sequence ID" value="NZ_CP114413.1"/>
</dbReference>
<evidence type="ECO:0000313" key="2">
    <source>
        <dbReference type="EMBL" id="WAZ20606.1"/>
    </source>
</evidence>
<organism evidence="2 3">
    <name type="scientific">Streptomyces cinnabarinus</name>
    <dbReference type="NCBI Taxonomy" id="67287"/>
    <lineage>
        <taxon>Bacteria</taxon>
        <taxon>Bacillati</taxon>
        <taxon>Actinomycetota</taxon>
        <taxon>Actinomycetes</taxon>
        <taxon>Kitasatosporales</taxon>
        <taxon>Streptomycetaceae</taxon>
        <taxon>Streptomyces</taxon>
    </lineage>
</organism>
<proteinExistence type="predicted"/>
<feature type="region of interest" description="Disordered" evidence="1">
    <location>
        <begin position="22"/>
        <end position="42"/>
    </location>
</feature>
<dbReference type="EMBL" id="CP114413">
    <property type="protein sequence ID" value="WAZ20606.1"/>
    <property type="molecule type" value="Genomic_DNA"/>
</dbReference>
<evidence type="ECO:0000313" key="3">
    <source>
        <dbReference type="Proteomes" id="UP001164439"/>
    </source>
</evidence>
<keyword evidence="3" id="KW-1185">Reference proteome</keyword>
<sequence>MSTTPQMGQLAQQYPSTAPYQQQPYQQQPFGGMGGGISGGIGMTGGSLEQLQQLGQQQPYQQLVQQMAPQQQDQQAQQAEQQMQQQLQQIALAAVQQLAQQVQTQALAAGVATGFIDCVHPLQGQPHQIFLRVNQQFRVLNNPNPQVHQQIQQAFACGHQVIAVWDTQSPSVLRSVRIQRL</sequence>